<reference evidence="6 7" key="1">
    <citation type="journal article" date="2019" name="Nat. Ecol. Evol.">
        <title>Megaphylogeny resolves global patterns of mushroom evolution.</title>
        <authorList>
            <person name="Varga T."/>
            <person name="Krizsan K."/>
            <person name="Foldi C."/>
            <person name="Dima B."/>
            <person name="Sanchez-Garcia M."/>
            <person name="Sanchez-Ramirez S."/>
            <person name="Szollosi G.J."/>
            <person name="Szarkandi J.G."/>
            <person name="Papp V."/>
            <person name="Albert L."/>
            <person name="Andreopoulos W."/>
            <person name="Angelini C."/>
            <person name="Antonin V."/>
            <person name="Barry K.W."/>
            <person name="Bougher N.L."/>
            <person name="Buchanan P."/>
            <person name="Buyck B."/>
            <person name="Bense V."/>
            <person name="Catcheside P."/>
            <person name="Chovatia M."/>
            <person name="Cooper J."/>
            <person name="Damon W."/>
            <person name="Desjardin D."/>
            <person name="Finy P."/>
            <person name="Geml J."/>
            <person name="Haridas S."/>
            <person name="Hughes K."/>
            <person name="Justo A."/>
            <person name="Karasinski D."/>
            <person name="Kautmanova I."/>
            <person name="Kiss B."/>
            <person name="Kocsube S."/>
            <person name="Kotiranta H."/>
            <person name="LaButti K.M."/>
            <person name="Lechner B.E."/>
            <person name="Liimatainen K."/>
            <person name="Lipzen A."/>
            <person name="Lukacs Z."/>
            <person name="Mihaltcheva S."/>
            <person name="Morgado L.N."/>
            <person name="Niskanen T."/>
            <person name="Noordeloos M.E."/>
            <person name="Ohm R.A."/>
            <person name="Ortiz-Santana B."/>
            <person name="Ovrebo C."/>
            <person name="Racz N."/>
            <person name="Riley R."/>
            <person name="Savchenko A."/>
            <person name="Shiryaev A."/>
            <person name="Soop K."/>
            <person name="Spirin V."/>
            <person name="Szebenyi C."/>
            <person name="Tomsovsky M."/>
            <person name="Tulloss R.E."/>
            <person name="Uehling J."/>
            <person name="Grigoriev I.V."/>
            <person name="Vagvolgyi C."/>
            <person name="Papp T."/>
            <person name="Martin F.M."/>
            <person name="Miettinen O."/>
            <person name="Hibbett D.S."/>
            <person name="Nagy L.G."/>
        </authorList>
    </citation>
    <scope>NUCLEOTIDE SEQUENCE [LARGE SCALE GENOMIC DNA]</scope>
    <source>
        <strain evidence="6 7">OMC1185</strain>
    </source>
</reference>
<accession>A0A5C3MW40</accession>
<evidence type="ECO:0000256" key="4">
    <source>
        <dbReference type="SAM" id="MobiDB-lite"/>
    </source>
</evidence>
<dbReference type="InterPro" id="IPR000953">
    <property type="entry name" value="Chromo/chromo_shadow_dom"/>
</dbReference>
<dbReference type="STRING" id="5364.A0A5C3MW40"/>
<feature type="compositionally biased region" description="Low complexity" evidence="4">
    <location>
        <begin position="162"/>
        <end position="177"/>
    </location>
</feature>
<dbReference type="Pfam" id="PF00628">
    <property type="entry name" value="PHD"/>
    <property type="match status" value="1"/>
</dbReference>
<sequence length="430" mass="47286">MLSSESSKILDQYAAELHLKSFAGEPSKPISPYRLDSCSSPVQYSLPESLVPVSWSSDGSPSDAASLTAASSPRVSSPDRIADDKESLKTLDFNDSATEPELEKEPLTSLFSLKSEEEVLRTYDNGLHSLPSPPGTHLDSSSVVPSRPSSPLSPDEDQSIMSPSRSLTPLSDLSSLSGIEDDKDNDLMSAAVANNHKEAFNKPQVSMGTMRKSEGTFQGEKRRGKNGNGQGPTKRRKSQAKSAKIINDSDVEAGPSQPCCNQGWPPILSHDRDFHRKLIQCDNCDTYYHYGCVGIVKGDKRLERGEIFLCPPCASAPVEQRLWRRGSTKDAEQSGNCARHGCGQTDTNDDEYFVERIIGRRPRLEGAGFMWLIKWDGYPVKEATWSTDEDIGEADNLIADFENAVQRQKLHVRPQQVILLKEAVDGGWKA</sequence>
<dbReference type="SMART" id="SM00298">
    <property type="entry name" value="CHROMO"/>
    <property type="match status" value="1"/>
</dbReference>
<keyword evidence="3" id="KW-0862">Zinc</keyword>
<evidence type="ECO:0000259" key="5">
    <source>
        <dbReference type="PROSITE" id="PS50013"/>
    </source>
</evidence>
<evidence type="ECO:0000313" key="7">
    <source>
        <dbReference type="Proteomes" id="UP000305948"/>
    </source>
</evidence>
<dbReference type="SUPFAM" id="SSF54160">
    <property type="entry name" value="Chromo domain-like"/>
    <property type="match status" value="1"/>
</dbReference>
<feature type="compositionally biased region" description="Polar residues" evidence="4">
    <location>
        <begin position="54"/>
        <end position="75"/>
    </location>
</feature>
<dbReference type="InterPro" id="IPR011011">
    <property type="entry name" value="Znf_FYVE_PHD"/>
</dbReference>
<keyword evidence="7" id="KW-1185">Reference proteome</keyword>
<feature type="domain" description="Chromo" evidence="5">
    <location>
        <begin position="352"/>
        <end position="413"/>
    </location>
</feature>
<organism evidence="6 7">
    <name type="scientific">Heliocybe sulcata</name>
    <dbReference type="NCBI Taxonomy" id="5364"/>
    <lineage>
        <taxon>Eukaryota</taxon>
        <taxon>Fungi</taxon>
        <taxon>Dikarya</taxon>
        <taxon>Basidiomycota</taxon>
        <taxon>Agaricomycotina</taxon>
        <taxon>Agaricomycetes</taxon>
        <taxon>Gloeophyllales</taxon>
        <taxon>Gloeophyllaceae</taxon>
        <taxon>Heliocybe</taxon>
    </lineage>
</organism>
<evidence type="ECO:0000256" key="2">
    <source>
        <dbReference type="ARBA" id="ARBA00022771"/>
    </source>
</evidence>
<feature type="compositionally biased region" description="Low complexity" evidence="4">
    <location>
        <begin position="138"/>
        <end position="153"/>
    </location>
</feature>
<dbReference type="AlphaFoldDB" id="A0A5C3MW40"/>
<feature type="region of interest" description="Disordered" evidence="4">
    <location>
        <begin position="122"/>
        <end position="182"/>
    </location>
</feature>
<dbReference type="Pfam" id="PF00385">
    <property type="entry name" value="Chromo"/>
    <property type="match status" value="1"/>
</dbReference>
<dbReference type="InterPro" id="IPR019787">
    <property type="entry name" value="Znf_PHD-finger"/>
</dbReference>
<dbReference type="InterPro" id="IPR023780">
    <property type="entry name" value="Chromo_domain"/>
</dbReference>
<name>A0A5C3MW40_9AGAM</name>
<feature type="region of interest" description="Disordered" evidence="4">
    <location>
        <begin position="53"/>
        <end position="110"/>
    </location>
</feature>
<dbReference type="EMBL" id="ML213517">
    <property type="protein sequence ID" value="TFK49095.1"/>
    <property type="molecule type" value="Genomic_DNA"/>
</dbReference>
<dbReference type="PROSITE" id="PS50013">
    <property type="entry name" value="CHROMO_2"/>
    <property type="match status" value="1"/>
</dbReference>
<feature type="region of interest" description="Disordered" evidence="4">
    <location>
        <begin position="196"/>
        <end position="258"/>
    </location>
</feature>
<dbReference type="GO" id="GO:0008270">
    <property type="term" value="F:zinc ion binding"/>
    <property type="evidence" value="ECO:0007669"/>
    <property type="project" value="UniProtKB-KW"/>
</dbReference>
<proteinExistence type="predicted"/>
<keyword evidence="2" id="KW-0863">Zinc-finger</keyword>
<feature type="compositionally biased region" description="Basic and acidic residues" evidence="4">
    <location>
        <begin position="80"/>
        <end position="89"/>
    </location>
</feature>
<evidence type="ECO:0000256" key="3">
    <source>
        <dbReference type="ARBA" id="ARBA00022833"/>
    </source>
</evidence>
<dbReference type="Gene3D" id="3.30.40.10">
    <property type="entry name" value="Zinc/RING finger domain, C3HC4 (zinc finger)"/>
    <property type="match status" value="1"/>
</dbReference>
<evidence type="ECO:0000313" key="6">
    <source>
        <dbReference type="EMBL" id="TFK49095.1"/>
    </source>
</evidence>
<keyword evidence="1" id="KW-0479">Metal-binding</keyword>
<dbReference type="InterPro" id="IPR013083">
    <property type="entry name" value="Znf_RING/FYVE/PHD"/>
</dbReference>
<dbReference type="Gene3D" id="2.40.50.40">
    <property type="match status" value="1"/>
</dbReference>
<dbReference type="OrthoDB" id="436852at2759"/>
<dbReference type="SUPFAM" id="SSF57903">
    <property type="entry name" value="FYVE/PHD zinc finger"/>
    <property type="match status" value="1"/>
</dbReference>
<dbReference type="InterPro" id="IPR016197">
    <property type="entry name" value="Chromo-like_dom_sf"/>
</dbReference>
<gene>
    <name evidence="6" type="ORF">OE88DRAFT_465674</name>
</gene>
<dbReference type="Proteomes" id="UP000305948">
    <property type="component" value="Unassembled WGS sequence"/>
</dbReference>
<dbReference type="GO" id="GO:0006338">
    <property type="term" value="P:chromatin remodeling"/>
    <property type="evidence" value="ECO:0007669"/>
    <property type="project" value="UniProtKB-ARBA"/>
</dbReference>
<protein>
    <recommendedName>
        <fullName evidence="5">Chromo domain-containing protein</fullName>
    </recommendedName>
</protein>
<evidence type="ECO:0000256" key="1">
    <source>
        <dbReference type="ARBA" id="ARBA00022723"/>
    </source>
</evidence>